<dbReference type="GeneID" id="68359250"/>
<dbReference type="SUPFAM" id="SSF56219">
    <property type="entry name" value="DNase I-like"/>
    <property type="match status" value="1"/>
</dbReference>
<feature type="domain" description="Reverse transcriptase" evidence="3">
    <location>
        <begin position="405"/>
        <end position="654"/>
    </location>
</feature>
<keyword evidence="4" id="KW-0695">RNA-directed DNA polymerase</keyword>
<dbReference type="Pfam" id="PF14529">
    <property type="entry name" value="Exo_endo_phos_2"/>
    <property type="match status" value="1"/>
</dbReference>
<dbReference type="EMBL" id="JAIZPD010000015">
    <property type="protein sequence ID" value="KAH0958434.1"/>
    <property type="molecule type" value="Genomic_DNA"/>
</dbReference>
<dbReference type="GO" id="GO:0003964">
    <property type="term" value="F:RNA-directed DNA polymerase activity"/>
    <property type="evidence" value="ECO:0007669"/>
    <property type="project" value="UniProtKB-KW"/>
</dbReference>
<evidence type="ECO:0000313" key="4">
    <source>
        <dbReference type="EMBL" id="KAH0958434.1"/>
    </source>
</evidence>
<accession>A0A9P8MNV0</accession>
<keyword evidence="5" id="KW-1185">Reference proteome</keyword>
<sequence>MGAIYEPAAPSTPCIVVATTPPHSCDATLMPRCFPRNRSDRRILRIFQANVGKIPPAHDCALALADSEQYDIILLQEPWTGLKDGRCLTKTHQAYDTFSPVNDWDGRDTRPRVMTYVRRSAGLVADQKRPAATRDILWLTVNGITVVNFYRQPYHDGALEILLQWTVPDKCLVAGDFNAKHPSWQAGRREDRGEEIAFWAMDNRLGLLNPVDVPTNAHGNTVDLAFCNIPLADAVVEDHLATGSDHFTLSITLPGQVLAPLPIGKIHLNSDEELKRFIELVEAGAAFIPITTASPSELDSFASALVRFKLLLQIDDRVYETQLEKATALRQATLERRTANDDIPDPWISVNTDRTIPFTDRVSGGDPRRHATHREYVPGPDNITVRMLRAVWHAIGSLVHQLYQGCLRIGHHPKPFREAEVVMIASRGAGISTPRAWRPSLLSCLGKGLERLIARRLAWASVHFGVLHPQQAGALPKRSAVDLVAALIHDIEEAFACKQVATLVTLDIQGAFDTVLRNRLILRLREQGWPPNLARWVGSFMQDRSARIRYQDIATNSSPLQCGLPQGSPVSPILFLLYTEPIYRLGSSKGRFGYADDTAILCVGDSLDETSAEASHHVQVMHFSRTTPKTAPPVLHGEFEKRPGRAMRWLGVWLDSTLSFKTHVEKWTAKAQAVAFHLRRLTNTRHGPLPSAVRRAVCACVIPVLLYAAEVWYPGSTRPRWTKPGKEGPSRIGHLVKKMSKALYTSLRAILPVWRTTPTNVLHREAGIPPVPLLLEARRTAFAARLKSLDEAHPLRRSDELLPSCPRPALLQRGFVEEQTAPLQSASKNETAKKFRDWLQALSPRTLVVYSDGSRSTEGHAGYGYVVHRDGSTVLRDKGRLGPAEIFDAEAKGNEEADALAKAEHHCQNPLITSRR</sequence>
<dbReference type="RefSeq" id="XP_044715947.1">
    <property type="nucleotide sequence ID" value="XM_044868592.1"/>
</dbReference>
<dbReference type="SUPFAM" id="SSF56672">
    <property type="entry name" value="DNA/RNA polymerases"/>
    <property type="match status" value="1"/>
</dbReference>
<proteinExistence type="predicted"/>
<name>A0A9P8MNV0_9HYPO</name>
<keyword evidence="2" id="KW-0496">Mitochondrion</keyword>
<dbReference type="Gene3D" id="3.60.10.10">
    <property type="entry name" value="Endonuclease/exonuclease/phosphatase"/>
    <property type="match status" value="1"/>
</dbReference>
<dbReference type="OrthoDB" id="4929658at2759"/>
<organism evidence="4 5">
    <name type="scientific">Hirsutella rhossiliensis</name>
    <dbReference type="NCBI Taxonomy" id="111463"/>
    <lineage>
        <taxon>Eukaryota</taxon>
        <taxon>Fungi</taxon>
        <taxon>Dikarya</taxon>
        <taxon>Ascomycota</taxon>
        <taxon>Pezizomycotina</taxon>
        <taxon>Sordariomycetes</taxon>
        <taxon>Hypocreomycetidae</taxon>
        <taxon>Hypocreales</taxon>
        <taxon>Ophiocordycipitaceae</taxon>
        <taxon>Hirsutella</taxon>
    </lineage>
</organism>
<dbReference type="InterPro" id="IPR005135">
    <property type="entry name" value="Endo/exonuclease/phosphatase"/>
</dbReference>
<protein>
    <submittedName>
        <fullName evidence="4">Reverse transcriptase (RNA-dependent DNA polymerase) domain-containing protein</fullName>
    </submittedName>
</protein>
<dbReference type="AlphaFoldDB" id="A0A9P8MNV0"/>
<gene>
    <name evidence="4" type="ORF">HRG_10121</name>
</gene>
<dbReference type="Proteomes" id="UP000824596">
    <property type="component" value="Unassembled WGS sequence"/>
</dbReference>
<dbReference type="PANTHER" id="PTHR33481">
    <property type="entry name" value="REVERSE TRANSCRIPTASE"/>
    <property type="match status" value="1"/>
</dbReference>
<evidence type="ECO:0000256" key="2">
    <source>
        <dbReference type="ARBA" id="ARBA00023128"/>
    </source>
</evidence>
<reference evidence="4" key="1">
    <citation type="submission" date="2021-09" db="EMBL/GenBank/DDBJ databases">
        <title>A high-quality genome of the endoparasitic fungus Hirsutella rhossiliensis with a comparison of Hirsutella genomes reveals transposable elements contributing to genome size variation.</title>
        <authorList>
            <person name="Lin R."/>
            <person name="Jiao Y."/>
            <person name="Sun X."/>
            <person name="Ling J."/>
            <person name="Xie B."/>
            <person name="Cheng X."/>
        </authorList>
    </citation>
    <scope>NUCLEOTIDE SEQUENCE</scope>
    <source>
        <strain evidence="4">HR02</strain>
    </source>
</reference>
<dbReference type="InterPro" id="IPR036691">
    <property type="entry name" value="Endo/exonu/phosph_ase_sf"/>
</dbReference>
<evidence type="ECO:0000259" key="3">
    <source>
        <dbReference type="PROSITE" id="PS50878"/>
    </source>
</evidence>
<evidence type="ECO:0000256" key="1">
    <source>
        <dbReference type="ARBA" id="ARBA00004173"/>
    </source>
</evidence>
<dbReference type="InterPro" id="IPR000477">
    <property type="entry name" value="RT_dom"/>
</dbReference>
<keyword evidence="4" id="KW-0808">Transferase</keyword>
<dbReference type="InterPro" id="IPR043502">
    <property type="entry name" value="DNA/RNA_pol_sf"/>
</dbReference>
<dbReference type="Pfam" id="PF00078">
    <property type="entry name" value="RVT_1"/>
    <property type="match status" value="1"/>
</dbReference>
<dbReference type="GO" id="GO:0005739">
    <property type="term" value="C:mitochondrion"/>
    <property type="evidence" value="ECO:0007669"/>
    <property type="project" value="UniProtKB-SubCell"/>
</dbReference>
<evidence type="ECO:0000313" key="5">
    <source>
        <dbReference type="Proteomes" id="UP000824596"/>
    </source>
</evidence>
<dbReference type="CDD" id="cd01650">
    <property type="entry name" value="RT_nLTR_like"/>
    <property type="match status" value="1"/>
</dbReference>
<dbReference type="PANTHER" id="PTHR33481:SF1">
    <property type="entry name" value="ENDONUCLEASE_EXONUCLEASE_PHOSPHATASE DOMAIN-CONTAINING PROTEIN-RELATED"/>
    <property type="match status" value="1"/>
</dbReference>
<comment type="caution">
    <text evidence="4">The sequence shown here is derived from an EMBL/GenBank/DDBJ whole genome shotgun (WGS) entry which is preliminary data.</text>
</comment>
<keyword evidence="4" id="KW-0548">Nucleotidyltransferase</keyword>
<comment type="subcellular location">
    <subcellularLocation>
        <location evidence="1">Mitochondrion</location>
    </subcellularLocation>
</comment>
<dbReference type="PROSITE" id="PS50878">
    <property type="entry name" value="RT_POL"/>
    <property type="match status" value="1"/>
</dbReference>